<dbReference type="EMBL" id="KV425632">
    <property type="protein sequence ID" value="KZT19817.1"/>
    <property type="molecule type" value="Genomic_DNA"/>
</dbReference>
<proteinExistence type="predicted"/>
<protein>
    <submittedName>
        <fullName evidence="2">Uncharacterized protein</fullName>
    </submittedName>
</protein>
<evidence type="ECO:0000313" key="2">
    <source>
        <dbReference type="EMBL" id="KZT19817.1"/>
    </source>
</evidence>
<evidence type="ECO:0000313" key="3">
    <source>
        <dbReference type="Proteomes" id="UP000076761"/>
    </source>
</evidence>
<gene>
    <name evidence="2" type="ORF">NEOLEDRAFT_1183058</name>
</gene>
<reference evidence="2 3" key="1">
    <citation type="journal article" date="2016" name="Mol. Biol. Evol.">
        <title>Comparative Genomics of Early-Diverging Mushroom-Forming Fungi Provides Insights into the Origins of Lignocellulose Decay Capabilities.</title>
        <authorList>
            <person name="Nagy L.G."/>
            <person name="Riley R."/>
            <person name="Tritt A."/>
            <person name="Adam C."/>
            <person name="Daum C."/>
            <person name="Floudas D."/>
            <person name="Sun H."/>
            <person name="Yadav J.S."/>
            <person name="Pangilinan J."/>
            <person name="Larsson K.H."/>
            <person name="Matsuura K."/>
            <person name="Barry K."/>
            <person name="Labutti K."/>
            <person name="Kuo R."/>
            <person name="Ohm R.A."/>
            <person name="Bhattacharya S.S."/>
            <person name="Shirouzu T."/>
            <person name="Yoshinaga Y."/>
            <person name="Martin F.M."/>
            <person name="Grigoriev I.V."/>
            <person name="Hibbett D.S."/>
        </authorList>
    </citation>
    <scope>NUCLEOTIDE SEQUENCE [LARGE SCALE GENOMIC DNA]</scope>
    <source>
        <strain evidence="2 3">HHB14362 ss-1</strain>
    </source>
</reference>
<feature type="region of interest" description="Disordered" evidence="1">
    <location>
        <begin position="1"/>
        <end position="33"/>
    </location>
</feature>
<name>A0A165NLN5_9AGAM</name>
<accession>A0A165NLN5</accession>
<dbReference type="Proteomes" id="UP000076761">
    <property type="component" value="Unassembled WGS sequence"/>
</dbReference>
<feature type="compositionally biased region" description="Pro residues" evidence="1">
    <location>
        <begin position="12"/>
        <end position="24"/>
    </location>
</feature>
<keyword evidence="3" id="KW-1185">Reference proteome</keyword>
<evidence type="ECO:0000256" key="1">
    <source>
        <dbReference type="SAM" id="MobiDB-lite"/>
    </source>
</evidence>
<dbReference type="AlphaFoldDB" id="A0A165NLN5"/>
<sequence>MPAAVAIVSWPRTPPPPPPPPSTSPAPRSRERQRVLGSEVAFDSPDVQGDDETGVVQNGGPVLDLFHFLCFFDLLPPPSPARSLGLLSSDLRPFLGCTRPRTTTRHALHLRVASSSCYFRFSPHPPTRSRNLKRFVF</sequence>
<organism evidence="2 3">
    <name type="scientific">Neolentinus lepideus HHB14362 ss-1</name>
    <dbReference type="NCBI Taxonomy" id="1314782"/>
    <lineage>
        <taxon>Eukaryota</taxon>
        <taxon>Fungi</taxon>
        <taxon>Dikarya</taxon>
        <taxon>Basidiomycota</taxon>
        <taxon>Agaricomycotina</taxon>
        <taxon>Agaricomycetes</taxon>
        <taxon>Gloeophyllales</taxon>
        <taxon>Gloeophyllaceae</taxon>
        <taxon>Neolentinus</taxon>
    </lineage>
</organism>
<dbReference type="InParanoid" id="A0A165NLN5"/>